<dbReference type="EMBL" id="OU895878">
    <property type="protein sequence ID" value="CAG9803042.1"/>
    <property type="molecule type" value="Genomic_DNA"/>
</dbReference>
<dbReference type="PANTHER" id="PTHR10174:SF213">
    <property type="entry name" value="CRAL-TRIO DOMAIN-CONTAINING PROTEIN"/>
    <property type="match status" value="1"/>
</dbReference>
<evidence type="ECO:0000259" key="1">
    <source>
        <dbReference type="PROSITE" id="PS50191"/>
    </source>
</evidence>
<dbReference type="SMART" id="SM00516">
    <property type="entry name" value="SEC14"/>
    <property type="match status" value="1"/>
</dbReference>
<dbReference type="Pfam" id="PF00650">
    <property type="entry name" value="CRAL_TRIO"/>
    <property type="match status" value="1"/>
</dbReference>
<keyword evidence="3" id="KW-1185">Reference proteome</keyword>
<gene>
    <name evidence="2" type="ORF">CHIRRI_LOCUS5944</name>
</gene>
<accession>A0A9N9RTN9</accession>
<dbReference type="GO" id="GO:1902936">
    <property type="term" value="F:phosphatidylinositol bisphosphate binding"/>
    <property type="evidence" value="ECO:0007669"/>
    <property type="project" value="TreeGrafter"/>
</dbReference>
<dbReference type="PRINTS" id="PR00180">
    <property type="entry name" value="CRETINALDHBP"/>
</dbReference>
<sequence>MDIKEIRNKFKYYFEKAYNYEEAIKRQNIDHNDVVRLRQKLVSFPHVPLLIHDKILLIFLNGCEGDIEAAAKRIESYYNIKNSSPELFWNRDPESKELQFSFQIQQMATLPISPDNCVVFIHRTADTDPHKYHYDDVFKMFMMMAEIAIFTNGPRNGSIFISDWTGAKFGHLFRASISSIRKGLDFVQNAIPMEIKAVHILNSSYLIQVLFSIIRPFMKKELYDIIHIHPSNLNYEEFFEKHVPRHCMPADYGGELQPLKILHSKNVETLLSYKEYFYLEELYSKQEFDQYADELLKDSKISFNN</sequence>
<feature type="domain" description="CRAL-TRIO" evidence="1">
    <location>
        <begin position="97"/>
        <end position="260"/>
    </location>
</feature>
<dbReference type="Proteomes" id="UP001153620">
    <property type="component" value="Chromosome 2"/>
</dbReference>
<dbReference type="GO" id="GO:0016020">
    <property type="term" value="C:membrane"/>
    <property type="evidence" value="ECO:0007669"/>
    <property type="project" value="TreeGrafter"/>
</dbReference>
<dbReference type="AlphaFoldDB" id="A0A9N9RTN9"/>
<dbReference type="OrthoDB" id="6432525at2759"/>
<organism evidence="2 3">
    <name type="scientific">Chironomus riparius</name>
    <dbReference type="NCBI Taxonomy" id="315576"/>
    <lineage>
        <taxon>Eukaryota</taxon>
        <taxon>Metazoa</taxon>
        <taxon>Ecdysozoa</taxon>
        <taxon>Arthropoda</taxon>
        <taxon>Hexapoda</taxon>
        <taxon>Insecta</taxon>
        <taxon>Pterygota</taxon>
        <taxon>Neoptera</taxon>
        <taxon>Endopterygota</taxon>
        <taxon>Diptera</taxon>
        <taxon>Nematocera</taxon>
        <taxon>Chironomoidea</taxon>
        <taxon>Chironomidae</taxon>
        <taxon>Chironominae</taxon>
        <taxon>Chironomus</taxon>
    </lineage>
</organism>
<dbReference type="PANTHER" id="PTHR10174">
    <property type="entry name" value="ALPHA-TOCOPHEROL TRANSFER PROTEIN-RELATED"/>
    <property type="match status" value="1"/>
</dbReference>
<dbReference type="InterPro" id="IPR036865">
    <property type="entry name" value="CRAL-TRIO_dom_sf"/>
</dbReference>
<proteinExistence type="predicted"/>
<evidence type="ECO:0000313" key="2">
    <source>
        <dbReference type="EMBL" id="CAG9803042.1"/>
    </source>
</evidence>
<dbReference type="PROSITE" id="PS50191">
    <property type="entry name" value="CRAL_TRIO"/>
    <property type="match status" value="1"/>
</dbReference>
<dbReference type="InterPro" id="IPR001251">
    <property type="entry name" value="CRAL-TRIO_dom"/>
</dbReference>
<dbReference type="InterPro" id="IPR036273">
    <property type="entry name" value="CRAL/TRIO_N_dom_sf"/>
</dbReference>
<evidence type="ECO:0000313" key="3">
    <source>
        <dbReference type="Proteomes" id="UP001153620"/>
    </source>
</evidence>
<reference evidence="2" key="1">
    <citation type="submission" date="2022-01" db="EMBL/GenBank/DDBJ databases">
        <authorList>
            <person name="King R."/>
        </authorList>
    </citation>
    <scope>NUCLEOTIDE SEQUENCE</scope>
</reference>
<name>A0A9N9RTN9_9DIPT</name>
<dbReference type="CDD" id="cd00170">
    <property type="entry name" value="SEC14"/>
    <property type="match status" value="1"/>
</dbReference>
<dbReference type="Gene3D" id="3.40.525.10">
    <property type="entry name" value="CRAL-TRIO lipid binding domain"/>
    <property type="match status" value="1"/>
</dbReference>
<dbReference type="SUPFAM" id="SSF52087">
    <property type="entry name" value="CRAL/TRIO domain"/>
    <property type="match status" value="1"/>
</dbReference>
<protein>
    <recommendedName>
        <fullName evidence="1">CRAL-TRIO domain-containing protein</fullName>
    </recommendedName>
</protein>
<dbReference type="SUPFAM" id="SSF46938">
    <property type="entry name" value="CRAL/TRIO N-terminal domain"/>
    <property type="match status" value="1"/>
</dbReference>
<reference evidence="2" key="2">
    <citation type="submission" date="2022-10" db="EMBL/GenBank/DDBJ databases">
        <authorList>
            <consortium name="ENA_rothamsted_submissions"/>
            <consortium name="culmorum"/>
            <person name="King R."/>
        </authorList>
    </citation>
    <scope>NUCLEOTIDE SEQUENCE</scope>
</reference>